<evidence type="ECO:0000313" key="3">
    <source>
        <dbReference type="Proteomes" id="UP001243623"/>
    </source>
</evidence>
<keyword evidence="1" id="KW-0472">Membrane</keyword>
<dbReference type="PANTHER" id="PTHR37814">
    <property type="entry name" value="CONSERVED MEMBRANE PROTEIN"/>
    <property type="match status" value="1"/>
</dbReference>
<accession>A0A9Y2ETV2</accession>
<feature type="transmembrane region" description="Helical" evidence="1">
    <location>
        <begin position="301"/>
        <end position="321"/>
    </location>
</feature>
<feature type="transmembrane region" description="Helical" evidence="1">
    <location>
        <begin position="31"/>
        <end position="55"/>
    </location>
</feature>
<feature type="transmembrane region" description="Helical" evidence="1">
    <location>
        <begin position="7"/>
        <end position="25"/>
    </location>
</feature>
<evidence type="ECO:0008006" key="4">
    <source>
        <dbReference type="Google" id="ProtNLM"/>
    </source>
</evidence>
<dbReference type="InterPro" id="IPR038728">
    <property type="entry name" value="YkvI-like"/>
</dbReference>
<feature type="transmembrane region" description="Helical" evidence="1">
    <location>
        <begin position="143"/>
        <end position="166"/>
    </location>
</feature>
<evidence type="ECO:0000313" key="2">
    <source>
        <dbReference type="EMBL" id="WIW70535.1"/>
    </source>
</evidence>
<feature type="transmembrane region" description="Helical" evidence="1">
    <location>
        <begin position="186"/>
        <end position="208"/>
    </location>
</feature>
<feature type="transmembrane region" description="Helical" evidence="1">
    <location>
        <begin position="269"/>
        <end position="289"/>
    </location>
</feature>
<sequence>MPKPISTIFKTAFLFAGTMLGAGFASGQELLYFFIAYGSMGIYGIVTAGIFFSLLGYRLLKISNQFETTDYTLFINKLCGKRFGFILNLLLGFFLFTILQLMLIAAGTICRNYFYLPFALGYTSLSLLILVLALFGVQGIMKVNLIATPFLALIILIICFSSLHYHEFSFSLFEHTVSLSNQPAPHWLLSCLLYASYNLSISLPLLVPLGAKIKCNQTRLLGSILGATLLMSLAICITFTILLHCPYILNAQIPMLDISCSQSLLHSFLYLIIFLLAIFTTSLSCLYGCASQLKKHTNLPYPLCLIFLLCISFFFINLEFSEIIQRLFPWFGYLALFIMIKLLLAKDGGRNEKNNSPY</sequence>
<name>A0A9Y2ETV2_9FIRM</name>
<protein>
    <recommendedName>
        <fullName evidence="4">Transporter</fullName>
    </recommendedName>
</protein>
<feature type="transmembrane region" description="Helical" evidence="1">
    <location>
        <begin position="113"/>
        <end position="136"/>
    </location>
</feature>
<feature type="transmembrane region" description="Helical" evidence="1">
    <location>
        <begin position="220"/>
        <end position="249"/>
    </location>
</feature>
<dbReference type="KEGG" id="sgbi:P3F81_11710"/>
<keyword evidence="3" id="KW-1185">Reference proteome</keyword>
<proteinExistence type="predicted"/>
<dbReference type="Proteomes" id="UP001243623">
    <property type="component" value="Chromosome"/>
</dbReference>
<reference evidence="2" key="1">
    <citation type="submission" date="2023-03" db="EMBL/GenBank/DDBJ databases">
        <title>Selenobaculum gbiensis gen. nov. sp. nov., a new bacterium isolated from the gut microbiota of IBD patient.</title>
        <authorList>
            <person name="Yeo S."/>
            <person name="Park H."/>
            <person name="Huh C.S."/>
        </authorList>
    </citation>
    <scope>NUCLEOTIDE SEQUENCE</scope>
    <source>
        <strain evidence="2">ICN-92133</strain>
    </source>
</reference>
<evidence type="ECO:0000256" key="1">
    <source>
        <dbReference type="SAM" id="Phobius"/>
    </source>
</evidence>
<gene>
    <name evidence="2" type="ORF">P3F81_11710</name>
</gene>
<organism evidence="2 3">
    <name type="scientific">Selenobaculum gibii</name>
    <dbReference type="NCBI Taxonomy" id="3054208"/>
    <lineage>
        <taxon>Bacteria</taxon>
        <taxon>Bacillati</taxon>
        <taxon>Bacillota</taxon>
        <taxon>Negativicutes</taxon>
        <taxon>Selenomonadales</taxon>
        <taxon>Selenomonadaceae</taxon>
        <taxon>Selenobaculum</taxon>
    </lineage>
</organism>
<keyword evidence="1" id="KW-1133">Transmembrane helix</keyword>
<keyword evidence="1" id="KW-0812">Transmembrane</keyword>
<dbReference type="AlphaFoldDB" id="A0A9Y2ETV2"/>
<dbReference type="EMBL" id="CP120678">
    <property type="protein sequence ID" value="WIW70535.1"/>
    <property type="molecule type" value="Genomic_DNA"/>
</dbReference>
<dbReference type="PANTHER" id="PTHR37814:SF1">
    <property type="entry name" value="MEMBRANE PROTEIN"/>
    <property type="match status" value="1"/>
</dbReference>
<feature type="transmembrane region" description="Helical" evidence="1">
    <location>
        <begin position="85"/>
        <end position="107"/>
    </location>
</feature>
<dbReference type="RefSeq" id="WP_147669600.1">
    <property type="nucleotide sequence ID" value="NZ_CP120678.1"/>
</dbReference>
<feature type="transmembrane region" description="Helical" evidence="1">
    <location>
        <begin position="327"/>
        <end position="344"/>
    </location>
</feature>